<proteinExistence type="predicted"/>
<dbReference type="Proteomes" id="UP000735302">
    <property type="component" value="Unassembled WGS sequence"/>
</dbReference>
<dbReference type="EMBL" id="BLXT01008169">
    <property type="protein sequence ID" value="GFO46144.1"/>
    <property type="molecule type" value="Genomic_DNA"/>
</dbReference>
<sequence length="100" mass="10694">MDYTYTIVKVQVDTGTVVFTKSGNLCNISPVSSWLNPDGLDITEDGDLVCSTAKDTIAKVQVDTGTVVFNRSENLYIISPVGSSLNPADMDVTEDGDLVC</sequence>
<reference evidence="1 2" key="1">
    <citation type="journal article" date="2021" name="Elife">
        <title>Chloroplast acquisition without the gene transfer in kleptoplastic sea slugs, Plakobranchus ocellatus.</title>
        <authorList>
            <person name="Maeda T."/>
            <person name="Takahashi S."/>
            <person name="Yoshida T."/>
            <person name="Shimamura S."/>
            <person name="Takaki Y."/>
            <person name="Nagai Y."/>
            <person name="Toyoda A."/>
            <person name="Suzuki Y."/>
            <person name="Arimoto A."/>
            <person name="Ishii H."/>
            <person name="Satoh N."/>
            <person name="Nishiyama T."/>
            <person name="Hasebe M."/>
            <person name="Maruyama T."/>
            <person name="Minagawa J."/>
            <person name="Obokata J."/>
            <person name="Shigenobu S."/>
        </authorList>
    </citation>
    <scope>NUCLEOTIDE SEQUENCE [LARGE SCALE GENOMIC DNA]</scope>
</reference>
<gene>
    <name evidence="1" type="ORF">PoB_007264900</name>
</gene>
<evidence type="ECO:0000313" key="1">
    <source>
        <dbReference type="EMBL" id="GFO46144.1"/>
    </source>
</evidence>
<evidence type="ECO:0000313" key="2">
    <source>
        <dbReference type="Proteomes" id="UP000735302"/>
    </source>
</evidence>
<name>A0AAV4DPQ0_9GAST</name>
<keyword evidence="2" id="KW-1185">Reference proteome</keyword>
<accession>A0AAV4DPQ0</accession>
<organism evidence="1 2">
    <name type="scientific">Plakobranchus ocellatus</name>
    <dbReference type="NCBI Taxonomy" id="259542"/>
    <lineage>
        <taxon>Eukaryota</taxon>
        <taxon>Metazoa</taxon>
        <taxon>Spiralia</taxon>
        <taxon>Lophotrochozoa</taxon>
        <taxon>Mollusca</taxon>
        <taxon>Gastropoda</taxon>
        <taxon>Heterobranchia</taxon>
        <taxon>Euthyneura</taxon>
        <taxon>Panpulmonata</taxon>
        <taxon>Sacoglossa</taxon>
        <taxon>Placobranchoidea</taxon>
        <taxon>Plakobranchidae</taxon>
        <taxon>Plakobranchus</taxon>
    </lineage>
</organism>
<comment type="caution">
    <text evidence="1">The sequence shown here is derived from an EMBL/GenBank/DDBJ whole genome shotgun (WGS) entry which is preliminary data.</text>
</comment>
<protein>
    <submittedName>
        <fullName evidence="1">Uncharacterized protein</fullName>
    </submittedName>
</protein>
<dbReference type="AlphaFoldDB" id="A0AAV4DPQ0"/>